<feature type="chain" id="PRO_5046398504" description="Solute-binding protein family 3/N-terminal domain-containing protein" evidence="1">
    <location>
        <begin position="18"/>
        <end position="255"/>
    </location>
</feature>
<evidence type="ECO:0000256" key="1">
    <source>
        <dbReference type="SAM" id="SignalP"/>
    </source>
</evidence>
<sequence>MKAFAGLLLLASLAAQAAAPCRYDYPSYSRAAQLYSEARNGSPQGLLPALAGRLQQLTGCVLTPRELPLARRNAMLQQHQLQLLLLAIQSSELEPLLEFVPLFRLPLQTTVLAGSNYRSADALLADPNARIGILSGALFPTEIEQRLATLRQAGRLEYSNDRGSLYLKLQHRRLQALLETTSWLGSPQGTEGATLRYLSFQPEVYLTVGSYLSRRMSPPDRSQLRQALQRLVASREVSRLTLHYLPQLQGQLRQP</sequence>
<feature type="signal peptide" evidence="1">
    <location>
        <begin position="1"/>
        <end position="17"/>
    </location>
</feature>
<comment type="caution">
    <text evidence="2">The sequence shown here is derived from an EMBL/GenBank/DDBJ whole genome shotgun (WGS) entry which is preliminary data.</text>
</comment>
<dbReference type="SUPFAM" id="SSF53850">
    <property type="entry name" value="Periplasmic binding protein-like II"/>
    <property type="match status" value="1"/>
</dbReference>
<evidence type="ECO:0000313" key="2">
    <source>
        <dbReference type="EMBL" id="MFC3624798.1"/>
    </source>
</evidence>
<keyword evidence="3" id="KW-1185">Reference proteome</keyword>
<keyword evidence="1" id="KW-0732">Signal</keyword>
<proteinExistence type="predicted"/>
<accession>A0ABV7TQZ2</accession>
<dbReference type="RefSeq" id="WP_390276188.1">
    <property type="nucleotide sequence ID" value="NZ_JBHRYH010000002.1"/>
</dbReference>
<protein>
    <recommendedName>
        <fullName evidence="4">Solute-binding protein family 3/N-terminal domain-containing protein</fullName>
    </recommendedName>
</protein>
<gene>
    <name evidence="2" type="ORF">ACFOKJ_01375</name>
</gene>
<name>A0ABV7TQZ2_9NEIS</name>
<organism evidence="2 3">
    <name type="scientific">Vogesella amnigena</name>
    <dbReference type="NCBI Taxonomy" id="1507449"/>
    <lineage>
        <taxon>Bacteria</taxon>
        <taxon>Pseudomonadati</taxon>
        <taxon>Pseudomonadota</taxon>
        <taxon>Betaproteobacteria</taxon>
        <taxon>Neisseriales</taxon>
        <taxon>Chromobacteriaceae</taxon>
        <taxon>Vogesella</taxon>
    </lineage>
</organism>
<dbReference type="Proteomes" id="UP001595636">
    <property type="component" value="Unassembled WGS sequence"/>
</dbReference>
<dbReference type="EMBL" id="JBHRYH010000002">
    <property type="protein sequence ID" value="MFC3624798.1"/>
    <property type="molecule type" value="Genomic_DNA"/>
</dbReference>
<evidence type="ECO:0000313" key="3">
    <source>
        <dbReference type="Proteomes" id="UP001595636"/>
    </source>
</evidence>
<reference evidence="3" key="1">
    <citation type="journal article" date="2019" name="Int. J. Syst. Evol. Microbiol.">
        <title>The Global Catalogue of Microorganisms (GCM) 10K type strain sequencing project: providing services to taxonomists for standard genome sequencing and annotation.</title>
        <authorList>
            <consortium name="The Broad Institute Genomics Platform"/>
            <consortium name="The Broad Institute Genome Sequencing Center for Infectious Disease"/>
            <person name="Wu L."/>
            <person name="Ma J."/>
        </authorList>
    </citation>
    <scope>NUCLEOTIDE SEQUENCE [LARGE SCALE GENOMIC DNA]</scope>
    <source>
        <strain evidence="3">KCTC 42195</strain>
    </source>
</reference>
<evidence type="ECO:0008006" key="4">
    <source>
        <dbReference type="Google" id="ProtNLM"/>
    </source>
</evidence>